<evidence type="ECO:0000313" key="3">
    <source>
        <dbReference type="Proteomes" id="UP000187074"/>
    </source>
</evidence>
<protein>
    <submittedName>
        <fullName evidence="2">NAD(P)-dependent oxidoreductase</fullName>
    </submittedName>
</protein>
<dbReference type="InterPro" id="IPR052718">
    <property type="entry name" value="NmrA-type_oxidoreductase"/>
</dbReference>
<reference evidence="2 3" key="1">
    <citation type="submission" date="2016-11" db="EMBL/GenBank/DDBJ databases">
        <title>Paenibacillus species isolates.</title>
        <authorList>
            <person name="Beno S.M."/>
        </authorList>
    </citation>
    <scope>NUCLEOTIDE SEQUENCE [LARGE SCALE GENOMIC DNA]</scope>
    <source>
        <strain evidence="2 3">FSL F4-0100</strain>
    </source>
</reference>
<feature type="domain" description="NmrA-like" evidence="1">
    <location>
        <begin position="2"/>
        <end position="232"/>
    </location>
</feature>
<gene>
    <name evidence="2" type="ORF">BK123_33895</name>
</gene>
<dbReference type="Gene3D" id="3.40.50.720">
    <property type="entry name" value="NAD(P)-binding Rossmann-like Domain"/>
    <property type="match status" value="1"/>
</dbReference>
<dbReference type="RefSeq" id="WP_076326673.1">
    <property type="nucleotide sequence ID" value="NZ_MRTF01000028.1"/>
</dbReference>
<comment type="caution">
    <text evidence="2">The sequence shown here is derived from an EMBL/GenBank/DDBJ whole genome shotgun (WGS) entry which is preliminary data.</text>
</comment>
<dbReference type="OrthoDB" id="339107at2"/>
<evidence type="ECO:0000313" key="2">
    <source>
        <dbReference type="EMBL" id="OME84196.1"/>
    </source>
</evidence>
<dbReference type="Gene3D" id="3.90.25.10">
    <property type="entry name" value="UDP-galactose 4-epimerase, domain 1"/>
    <property type="match status" value="1"/>
</dbReference>
<name>A0A1R1AF69_PAELA</name>
<dbReference type="CDD" id="cd05269">
    <property type="entry name" value="TMR_SDR_a"/>
    <property type="match status" value="1"/>
</dbReference>
<dbReference type="PANTHER" id="PTHR47129">
    <property type="entry name" value="QUINONE OXIDOREDUCTASE 2"/>
    <property type="match status" value="1"/>
</dbReference>
<sequence length="285" mass="30456">MLIVTGANGKLGRGVVEQLIKRIPAEQIGVSVREVSKAQDLKDRGVRVRRGDFDDAESLLDAFEGASQVLLVSSGILGEAGIRQNKTAIHAAKKSGAGRVLYTSHMGSSHASYFPPMIHHAATEALLKESGMPYTSLRNGFYASSLVGLIGEAIKTGVLVVPEDGPVAWTTHSDLAQAAAVILTEQGGDGPSPNLTASEAIDMDEVAAMLSDLVGRPIYPKVVPDEAYREYLIAQGFSTPRIEITMGLFRARRNGDFAQATNALSDLIGRPPMKLRDFLKESISL</sequence>
<evidence type="ECO:0000259" key="1">
    <source>
        <dbReference type="Pfam" id="PF05368"/>
    </source>
</evidence>
<dbReference type="Proteomes" id="UP000187074">
    <property type="component" value="Unassembled WGS sequence"/>
</dbReference>
<dbReference type="EMBL" id="MRTF01000028">
    <property type="protein sequence ID" value="OME84196.1"/>
    <property type="molecule type" value="Genomic_DNA"/>
</dbReference>
<accession>A0A1R1AF69</accession>
<dbReference type="InterPro" id="IPR036291">
    <property type="entry name" value="NAD(P)-bd_dom_sf"/>
</dbReference>
<dbReference type="STRING" id="1401.BK123_33895"/>
<dbReference type="PANTHER" id="PTHR47129:SF1">
    <property type="entry name" value="NMRA-LIKE DOMAIN-CONTAINING PROTEIN"/>
    <property type="match status" value="1"/>
</dbReference>
<dbReference type="SUPFAM" id="SSF51735">
    <property type="entry name" value="NAD(P)-binding Rossmann-fold domains"/>
    <property type="match status" value="1"/>
</dbReference>
<organism evidence="2 3">
    <name type="scientific">Paenibacillus lautus</name>
    <name type="common">Bacillus lautus</name>
    <dbReference type="NCBI Taxonomy" id="1401"/>
    <lineage>
        <taxon>Bacteria</taxon>
        <taxon>Bacillati</taxon>
        <taxon>Bacillota</taxon>
        <taxon>Bacilli</taxon>
        <taxon>Bacillales</taxon>
        <taxon>Paenibacillaceae</taxon>
        <taxon>Paenibacillus</taxon>
    </lineage>
</organism>
<dbReference type="InterPro" id="IPR008030">
    <property type="entry name" value="NmrA-like"/>
</dbReference>
<proteinExistence type="predicted"/>
<dbReference type="AlphaFoldDB" id="A0A1R1AF69"/>
<dbReference type="Pfam" id="PF05368">
    <property type="entry name" value="NmrA"/>
    <property type="match status" value="1"/>
</dbReference>